<name>A0A1L6MXG6_9BACT</name>
<protein>
    <submittedName>
        <fullName evidence="1">Uncharacterized protein</fullName>
    </submittedName>
</protein>
<keyword evidence="2" id="KW-1185">Reference proteome</keyword>
<gene>
    <name evidence="1" type="ORF">BCY86_05275</name>
</gene>
<proteinExistence type="predicted"/>
<evidence type="ECO:0000313" key="1">
    <source>
        <dbReference type="EMBL" id="APS00156.1"/>
    </source>
</evidence>
<organism evidence="1 2">
    <name type="scientific">Pajaroellobacter abortibovis</name>
    <dbReference type="NCBI Taxonomy" id="1882918"/>
    <lineage>
        <taxon>Bacteria</taxon>
        <taxon>Pseudomonadati</taxon>
        <taxon>Myxococcota</taxon>
        <taxon>Polyangia</taxon>
        <taxon>Polyangiales</taxon>
        <taxon>Polyangiaceae</taxon>
    </lineage>
</organism>
<reference evidence="1 2" key="1">
    <citation type="submission" date="2016-08" db="EMBL/GenBank/DDBJ databases">
        <title>Identification and validation of antigenic proteins from Pajaroellobacter abortibovis using de-novo genome sequence assembly and reverse vaccinology.</title>
        <authorList>
            <person name="Welly B.T."/>
            <person name="Miller M.R."/>
            <person name="Stott J.L."/>
            <person name="Blanchard M.T."/>
            <person name="Islas-Trejo A.D."/>
            <person name="O'Rourke S.M."/>
            <person name="Young A.E."/>
            <person name="Medrano J.F."/>
            <person name="Van Eenennaam A.L."/>
        </authorList>
    </citation>
    <scope>NUCLEOTIDE SEQUENCE [LARGE SCALE GENOMIC DNA]</scope>
    <source>
        <strain evidence="1 2">BTF92-0548A/99-0131</strain>
    </source>
</reference>
<dbReference type="KEGG" id="pabo:BCY86_05275"/>
<sequence length="348" mass="39477">MTWLLRFTRSDLNRLQKWQVRFINLQTTDQMAGFVHHFFPLADPTSQTTSYVNNKKELFVDIDRSLLRLQLKTGELIEGTECVREIFPQGEISPPGSLLTWLADRTRAMSCFENRGIQWVKAISLTILHWIRHIIKNTFSEQLIESEVMTELGSRNQENPHSTFTDPEIRWTPAPILTLVIPPLAGAEEWDSLDGDPFIGHTQGSSSGFVTLFTHPNIHQSLLRIYMSLWDPPQIQLHMAAGSVEPVSATRETGTGFIPRKIHILRRLVAGFNEGFQAIHGESGMQVNCILYLPPKPYAATILTLEDGSNAMGSWPASTEIPSEVLSYRQNLTALIENGKFNPWLRTW</sequence>
<dbReference type="OrthoDB" id="5480176at2"/>
<accession>A0A1L6MXG6</accession>
<dbReference type="EMBL" id="CP016908">
    <property type="protein sequence ID" value="APS00156.1"/>
    <property type="molecule type" value="Genomic_DNA"/>
</dbReference>
<dbReference type="Proteomes" id="UP000185544">
    <property type="component" value="Chromosome"/>
</dbReference>
<evidence type="ECO:0000313" key="2">
    <source>
        <dbReference type="Proteomes" id="UP000185544"/>
    </source>
</evidence>
<dbReference type="RefSeq" id="WP_075276821.1">
    <property type="nucleotide sequence ID" value="NZ_CP016908.1"/>
</dbReference>
<dbReference type="AlphaFoldDB" id="A0A1L6MXG6"/>